<dbReference type="EMBL" id="HQ632859">
    <property type="protein sequence ID" value="AGH31500.1"/>
    <property type="molecule type" value="Genomic_DNA"/>
</dbReference>
<dbReference type="GeneID" id="15011533"/>
<accession>M4QPF8</accession>
<name>M4QPF8_9CAUD</name>
<dbReference type="RefSeq" id="YP_007674960.1">
    <property type="nucleotide sequence ID" value="NC_020853.1"/>
</dbReference>
<dbReference type="KEGG" id="vg:15011533"/>
<evidence type="ECO:0000313" key="1">
    <source>
        <dbReference type="EMBL" id="AGH31500.1"/>
    </source>
</evidence>
<organism evidence="1 2">
    <name type="scientific">Loktanella phage pCB2051-A</name>
    <dbReference type="NCBI Taxonomy" id="754044"/>
    <lineage>
        <taxon>Viruses</taxon>
        <taxon>Duplodnaviria</taxon>
        <taxon>Heunggongvirae</taxon>
        <taxon>Uroviricota</taxon>
        <taxon>Caudoviricetes</taxon>
        <taxon>Casjensviridae</taxon>
        <taxon>Broinstvirus</taxon>
        <taxon>Broinstvirus pCB2051A</taxon>
    </lineage>
</organism>
<dbReference type="Proteomes" id="UP000201389">
    <property type="component" value="Segment"/>
</dbReference>
<keyword evidence="2" id="KW-1185">Reference proteome</keyword>
<evidence type="ECO:0000313" key="2">
    <source>
        <dbReference type="Proteomes" id="UP000201389"/>
    </source>
</evidence>
<gene>
    <name evidence="1" type="ORF">LOKG_00064</name>
</gene>
<reference evidence="1 2" key="1">
    <citation type="submission" date="2010-10" db="EMBL/GenBank/DDBJ databases">
        <title>The Genome Sequence of Loktanella phage pCB2051-A.</title>
        <authorList>
            <consortium name="The Broad Institute Genome Sequencing Platform"/>
            <person name="Henn M.R."/>
            <person name="Buchan A."/>
            <person name="Levin J."/>
            <person name="Malboeuf C."/>
            <person name="Casali M."/>
            <person name="Russ C."/>
            <person name="Lennon N."/>
            <person name="Chapman S.B."/>
            <person name="Erlich R."/>
            <person name="Young S.K."/>
            <person name="Yandava C."/>
            <person name="Zeng Q."/>
            <person name="Alvarado L."/>
            <person name="Anderson S."/>
            <person name="Berlin A."/>
            <person name="Chen Z."/>
            <person name="Freedman E."/>
            <person name="Gellesch M."/>
            <person name="Goldberg J."/>
            <person name="Green L."/>
            <person name="Griggs A."/>
            <person name="Gujja S."/>
            <person name="Heilman E.R."/>
            <person name="Heiman D."/>
            <person name="Hollinger A."/>
            <person name="Howarth C."/>
            <person name="Larson L."/>
            <person name="Mehta T."/>
            <person name="Pearson M."/>
            <person name="Roberts A."/>
            <person name="Ryan E."/>
            <person name="Saif S."/>
            <person name="Shea T."/>
            <person name="Shenoy N."/>
            <person name="Sisk P."/>
            <person name="Stolte C."/>
            <person name="Sykes S."/>
            <person name="White J."/>
            <person name="Haas B."/>
            <person name="Nusbaum C."/>
            <person name="Birren B."/>
        </authorList>
    </citation>
    <scope>NUCLEOTIDE SEQUENCE [LARGE SCALE GENOMIC DNA]</scope>
    <source>
        <strain evidence="2">pCB2051-A</strain>
    </source>
</reference>
<sequence>MKVGDTRYRADVWEGKIDIDEWVLRSNQMRKTYGFLTHGGPFNVFSWVRKIPGVTWSKQSKKHGDFGFHKSIPEIYRRTHLGPGSCPFRPTKLGALMELRASTNKRLKTHGDEAFEGDEDYPPEIGHKAELKIIDAAIKRERNKKASNAQG</sequence>
<protein>
    <submittedName>
        <fullName evidence="1">Uncharacterized protein</fullName>
    </submittedName>
</protein>
<proteinExistence type="predicted"/>